<reference evidence="2 3" key="1">
    <citation type="submission" date="2019-01" db="EMBL/GenBank/DDBJ databases">
        <title>A draft genome assembly of the solar-powered sea slug Elysia chlorotica.</title>
        <authorList>
            <person name="Cai H."/>
            <person name="Li Q."/>
            <person name="Fang X."/>
            <person name="Li J."/>
            <person name="Curtis N.E."/>
            <person name="Altenburger A."/>
            <person name="Shibata T."/>
            <person name="Feng M."/>
            <person name="Maeda T."/>
            <person name="Schwartz J.A."/>
            <person name="Shigenobu S."/>
            <person name="Lundholm N."/>
            <person name="Nishiyama T."/>
            <person name="Yang H."/>
            <person name="Hasebe M."/>
            <person name="Li S."/>
            <person name="Pierce S.K."/>
            <person name="Wang J."/>
        </authorList>
    </citation>
    <scope>NUCLEOTIDE SEQUENCE [LARGE SCALE GENOMIC DNA]</scope>
    <source>
        <strain evidence="2">EC2010</strain>
        <tissue evidence="2">Whole organism of an adult</tissue>
    </source>
</reference>
<evidence type="ECO:0000256" key="1">
    <source>
        <dbReference type="SAM" id="Phobius"/>
    </source>
</evidence>
<gene>
    <name evidence="2" type="ORF">EGW08_018339</name>
</gene>
<dbReference type="EMBL" id="RQTK01000888">
    <property type="protein sequence ID" value="RUS73903.1"/>
    <property type="molecule type" value="Genomic_DNA"/>
</dbReference>
<comment type="caution">
    <text evidence="2">The sequence shown here is derived from an EMBL/GenBank/DDBJ whole genome shotgun (WGS) entry which is preliminary data.</text>
</comment>
<protein>
    <submittedName>
        <fullName evidence="2">Uncharacterized protein</fullName>
    </submittedName>
</protein>
<feature type="transmembrane region" description="Helical" evidence="1">
    <location>
        <begin position="26"/>
        <end position="47"/>
    </location>
</feature>
<keyword evidence="3" id="KW-1185">Reference proteome</keyword>
<keyword evidence="1" id="KW-0812">Transmembrane</keyword>
<evidence type="ECO:0000313" key="3">
    <source>
        <dbReference type="Proteomes" id="UP000271974"/>
    </source>
</evidence>
<dbReference type="AlphaFoldDB" id="A0A433SX82"/>
<accession>A0A433SX82</accession>
<organism evidence="2 3">
    <name type="scientific">Elysia chlorotica</name>
    <name type="common">Eastern emerald elysia</name>
    <name type="synonym">Sea slug</name>
    <dbReference type="NCBI Taxonomy" id="188477"/>
    <lineage>
        <taxon>Eukaryota</taxon>
        <taxon>Metazoa</taxon>
        <taxon>Spiralia</taxon>
        <taxon>Lophotrochozoa</taxon>
        <taxon>Mollusca</taxon>
        <taxon>Gastropoda</taxon>
        <taxon>Heterobranchia</taxon>
        <taxon>Euthyneura</taxon>
        <taxon>Panpulmonata</taxon>
        <taxon>Sacoglossa</taxon>
        <taxon>Placobranchoidea</taxon>
        <taxon>Plakobranchidae</taxon>
        <taxon>Elysia</taxon>
    </lineage>
</organism>
<name>A0A433SX82_ELYCH</name>
<proteinExistence type="predicted"/>
<keyword evidence="1" id="KW-1133">Transmembrane helix</keyword>
<dbReference type="Proteomes" id="UP000271974">
    <property type="component" value="Unassembled WGS sequence"/>
</dbReference>
<evidence type="ECO:0000313" key="2">
    <source>
        <dbReference type="EMBL" id="RUS73903.1"/>
    </source>
</evidence>
<keyword evidence="1" id="KW-0472">Membrane</keyword>
<sequence length="216" mass="23345">MSTTSPCTCNSPESGGQQAVPFHHHIVSVPGALLKLLLLLLVMVMVVSCRACGTIRRVAAVPSHAGPRFHLQLQLQLQKYTVSVKAGSLTHSLTPNAGGGRAGSGKYSLGNDAVCGTGYKATLVLTCAYSYSYTDQGGLTHSQRRRRKSWKREGTLREEDGELEQSVERATLNWKAPGLNPDEIVFLSPGSVELLQRSKSALYIYTPQGYVGIIIM</sequence>